<evidence type="ECO:0000256" key="5">
    <source>
        <dbReference type="ARBA" id="ARBA00022840"/>
    </source>
</evidence>
<evidence type="ECO:0000259" key="7">
    <source>
        <dbReference type="PROSITE" id="PS50893"/>
    </source>
</evidence>
<keyword evidence="5 8" id="KW-0067">ATP-binding</keyword>
<dbReference type="RefSeq" id="WP_068913140.1">
    <property type="nucleotide sequence ID" value="NZ_MBEW02000016.1"/>
</dbReference>
<dbReference type="PANTHER" id="PTHR42788">
    <property type="entry name" value="TAURINE IMPORT ATP-BINDING PROTEIN-RELATED"/>
    <property type="match status" value="1"/>
</dbReference>
<dbReference type="EMBL" id="MBEW02000016">
    <property type="protein sequence ID" value="RDY20949.1"/>
    <property type="molecule type" value="Genomic_DNA"/>
</dbReference>
<dbReference type="GO" id="GO:0016887">
    <property type="term" value="F:ATP hydrolysis activity"/>
    <property type="evidence" value="ECO:0007669"/>
    <property type="project" value="InterPro"/>
</dbReference>
<keyword evidence="3" id="KW-1003">Cell membrane</keyword>
<name>A0A371IKE3_9FIRM</name>
<dbReference type="SUPFAM" id="SSF52540">
    <property type="entry name" value="P-loop containing nucleoside triphosphate hydrolases"/>
    <property type="match status" value="1"/>
</dbReference>
<feature type="domain" description="ABC transporter" evidence="7">
    <location>
        <begin position="2"/>
        <end position="249"/>
    </location>
</feature>
<dbReference type="InterPro" id="IPR050166">
    <property type="entry name" value="ABC_transporter_ATP-bind"/>
</dbReference>
<dbReference type="Proteomes" id="UP000093352">
    <property type="component" value="Unassembled WGS sequence"/>
</dbReference>
<accession>A0A371IKE3</accession>
<dbReference type="Gene3D" id="3.40.50.300">
    <property type="entry name" value="P-loop containing nucleotide triphosphate hydrolases"/>
    <property type="match status" value="1"/>
</dbReference>
<proteinExistence type="predicted"/>
<protein>
    <submittedName>
        <fullName evidence="8">ATP-binding cassette domain-containing protein</fullName>
    </submittedName>
</protein>
<evidence type="ECO:0000313" key="8">
    <source>
        <dbReference type="EMBL" id="RDY20949.1"/>
    </source>
</evidence>
<organism evidence="8 9">
    <name type="scientific">Criibacterium bergeronii</name>
    <dbReference type="NCBI Taxonomy" id="1871336"/>
    <lineage>
        <taxon>Bacteria</taxon>
        <taxon>Bacillati</taxon>
        <taxon>Bacillota</taxon>
        <taxon>Clostridia</taxon>
        <taxon>Peptostreptococcales</taxon>
        <taxon>Filifactoraceae</taxon>
        <taxon>Criibacterium</taxon>
    </lineage>
</organism>
<evidence type="ECO:0000256" key="3">
    <source>
        <dbReference type="ARBA" id="ARBA00022475"/>
    </source>
</evidence>
<keyword evidence="4" id="KW-0547">Nucleotide-binding</keyword>
<dbReference type="PANTHER" id="PTHR42788:SF7">
    <property type="entry name" value="NITRATE ABC TRANSPORTER ATP-BINDING PROTEIN"/>
    <property type="match status" value="1"/>
</dbReference>
<sequence>MLEIKNIYKAFNKNTENEVRLFEDFSLNFETGTCTALIGTNGSGKSTLLNIIGGSITQDAGEILINGKEISGLREEQRAVHIGKVHQDTNFGVCPSLTILENMSLADKKGEKFSLKKLIDLRKLDVYRKLLKELDLGLENKMGTKVKFLSGGQKQSLSLIMATMKHPDLLLLDEHTAALDPKTSTVIMEKTKKLIKTKKLTTIMISHNMKDALKYSDRVIMLDTGKIVLDELSANLTEKQLSDIYLQKIEGLIG</sequence>
<dbReference type="Pfam" id="PF00005">
    <property type="entry name" value="ABC_tran"/>
    <property type="match status" value="1"/>
</dbReference>
<dbReference type="SMART" id="SM00382">
    <property type="entry name" value="AAA"/>
    <property type="match status" value="1"/>
</dbReference>
<evidence type="ECO:0000256" key="4">
    <source>
        <dbReference type="ARBA" id="ARBA00022741"/>
    </source>
</evidence>
<reference evidence="8 9" key="1">
    <citation type="journal article" date="2016" name="Genome Announc.">
        <title>Draft Genome Sequence of Criibacterium bergeronii gen. nov., sp. nov., Strain CCRI-22567T, Isolated from a Vaginal Sample from a Woman with Bacterial Vaginosis.</title>
        <authorList>
            <person name="Maheux A.F."/>
            <person name="Berube E."/>
            <person name="Boudreau D.K."/>
            <person name="Raymond F."/>
            <person name="Corbeil J."/>
            <person name="Roy P.H."/>
            <person name="Boissinot M."/>
            <person name="Omar R.F."/>
        </authorList>
    </citation>
    <scope>NUCLEOTIDE SEQUENCE [LARGE SCALE GENOMIC DNA]</scope>
    <source>
        <strain evidence="8 9">CCRI-22567</strain>
    </source>
</reference>
<gene>
    <name evidence="8" type="ORF">BBG48_007405</name>
</gene>
<dbReference type="InterPro" id="IPR003593">
    <property type="entry name" value="AAA+_ATPase"/>
</dbReference>
<comment type="subcellular location">
    <subcellularLocation>
        <location evidence="1">Cell membrane</location>
        <topology evidence="1">Peripheral membrane protein</topology>
    </subcellularLocation>
</comment>
<evidence type="ECO:0000256" key="6">
    <source>
        <dbReference type="ARBA" id="ARBA00023136"/>
    </source>
</evidence>
<dbReference type="GO" id="GO:0005524">
    <property type="term" value="F:ATP binding"/>
    <property type="evidence" value="ECO:0007669"/>
    <property type="project" value="UniProtKB-KW"/>
</dbReference>
<dbReference type="AlphaFoldDB" id="A0A371IKE3"/>
<comment type="caution">
    <text evidence="8">The sequence shown here is derived from an EMBL/GenBank/DDBJ whole genome shotgun (WGS) entry which is preliminary data.</text>
</comment>
<keyword evidence="2" id="KW-0813">Transport</keyword>
<dbReference type="InterPro" id="IPR027417">
    <property type="entry name" value="P-loop_NTPase"/>
</dbReference>
<keyword evidence="6" id="KW-0472">Membrane</keyword>
<dbReference type="InterPro" id="IPR003439">
    <property type="entry name" value="ABC_transporter-like_ATP-bd"/>
</dbReference>
<evidence type="ECO:0000256" key="2">
    <source>
        <dbReference type="ARBA" id="ARBA00022448"/>
    </source>
</evidence>
<dbReference type="STRING" id="1871336.BBG48_09630"/>
<evidence type="ECO:0000313" key="9">
    <source>
        <dbReference type="Proteomes" id="UP000093352"/>
    </source>
</evidence>
<dbReference type="GO" id="GO:0005886">
    <property type="term" value="C:plasma membrane"/>
    <property type="evidence" value="ECO:0007669"/>
    <property type="project" value="UniProtKB-SubCell"/>
</dbReference>
<evidence type="ECO:0000256" key="1">
    <source>
        <dbReference type="ARBA" id="ARBA00004202"/>
    </source>
</evidence>
<dbReference type="PROSITE" id="PS50893">
    <property type="entry name" value="ABC_TRANSPORTER_2"/>
    <property type="match status" value="1"/>
</dbReference>
<keyword evidence="9" id="KW-1185">Reference proteome</keyword>